<dbReference type="Gene3D" id="1.10.287.1490">
    <property type="match status" value="1"/>
</dbReference>
<dbReference type="AlphaFoldDB" id="A0AAV7INJ7"/>
<dbReference type="PROSITE" id="PS50089">
    <property type="entry name" value="ZF_RING_2"/>
    <property type="match status" value="1"/>
</dbReference>
<evidence type="ECO:0000256" key="1">
    <source>
        <dbReference type="ARBA" id="ARBA00022723"/>
    </source>
</evidence>
<feature type="region of interest" description="Disordered" evidence="6">
    <location>
        <begin position="425"/>
        <end position="444"/>
    </location>
</feature>
<dbReference type="SUPFAM" id="SSF57850">
    <property type="entry name" value="RING/U-box"/>
    <property type="match status" value="1"/>
</dbReference>
<evidence type="ECO:0000256" key="4">
    <source>
        <dbReference type="ARBA" id="ARBA00034319"/>
    </source>
</evidence>
<evidence type="ECO:0000313" key="9">
    <source>
        <dbReference type="Proteomes" id="UP000826195"/>
    </source>
</evidence>
<feature type="domain" description="RING-type" evidence="7">
    <location>
        <begin position="487"/>
        <end position="532"/>
    </location>
</feature>
<accession>A0AAV7INJ7</accession>
<dbReference type="GO" id="GO:0005634">
    <property type="term" value="C:nucleus"/>
    <property type="evidence" value="ECO:0007669"/>
    <property type="project" value="TreeGrafter"/>
</dbReference>
<dbReference type="Gene3D" id="3.30.40.10">
    <property type="entry name" value="Zinc/RING finger domain, C3HC4 (zinc finger)"/>
    <property type="match status" value="2"/>
</dbReference>
<evidence type="ECO:0000256" key="6">
    <source>
        <dbReference type="SAM" id="MobiDB-lite"/>
    </source>
</evidence>
<keyword evidence="2 5" id="KW-0863">Zinc-finger</keyword>
<sequence>MDSVAVTVPLRPPTKKMKKRKELDALAPSHVISRRVSGKRSSQELLTDSSDDRSEYWNVSVRGNRKTAARRNRSCPGLLKACSAFFGCASLLATASLIWLFIDVRQQLTSLRTEVDQAIAGSEGVPDALQKCHSLSKDLQNNQTLLFTQLTDVKAQINNFTIQLTNIQKGLHQVQELLHDAPELTNIPTQVKSISSSVATFGSKIRDLRVTVDALKETETKLQDAQHDLQRNITNIKTALDELTKVTQKLTMPTNESKVKTEELSNTISELRNNLSSINDTLTHGYQSLSDDQQKDHKLLVSLQDTTLNASMQVKSLEAECAKANEQTTIVSSVKKLTDEVNNVRSVDASLMSRIEQLEYSYKNLKNSTNQMLTLNSSTDIKQPNVNATDIVRALGEACLSSHKFLVPVPVVQFYSQLGKIKTSKMADPSGEASSSSSVSEPTIREEIDKANEDFIEPDQKRRKLLIKHDGKSEQKLEHRLGGILCCAVCLDLPRSAVYQCTNGHLMCAGCFTHVLADARLRDELATCPNCRIEISKTSASRNLAVEKAVSELPAECQFCAKEFPRNSLERHEDAMCEERISSCKYSRIGCPWRGPNHERAEHESQCVHPHRTGADVMEALRDIDARNLEERKHYDNIFDLLSYEKITFNDLQMKPYRTDEFVHKLFYETSRFSAFNHQWVVKARINNSQRDPTQSSERDMTYQLILKTKTTYPLALHYLILKGPFGDMKVQPRIHRFDFTEQDNESPYLPLPLPDTAECNRLLAAKAISFRLIMFLASK</sequence>
<dbReference type="PANTHER" id="PTHR23059:SF4">
    <property type="entry name" value="ZINC FINGER TRAF-TYPE-CONTAINING PROTEIN 1"/>
    <property type="match status" value="1"/>
</dbReference>
<proteinExistence type="inferred from homology"/>
<dbReference type="GO" id="GO:0008270">
    <property type="term" value="F:zinc ion binding"/>
    <property type="evidence" value="ECO:0007669"/>
    <property type="project" value="UniProtKB-KW"/>
</dbReference>
<dbReference type="EMBL" id="JAHXZJ010001119">
    <property type="protein sequence ID" value="KAH0553789.1"/>
    <property type="molecule type" value="Genomic_DNA"/>
</dbReference>
<dbReference type="InterPro" id="IPR013083">
    <property type="entry name" value="Znf_RING/FYVE/PHD"/>
</dbReference>
<gene>
    <name evidence="8" type="ORF">KQX54_004384</name>
</gene>
<comment type="similarity">
    <text evidence="4">Belongs to the ZFTRAF1 family.</text>
</comment>
<dbReference type="CDD" id="cd16505">
    <property type="entry name" value="RING-HC_CYHR1"/>
    <property type="match status" value="1"/>
</dbReference>
<evidence type="ECO:0000256" key="2">
    <source>
        <dbReference type="ARBA" id="ARBA00022771"/>
    </source>
</evidence>
<protein>
    <recommendedName>
        <fullName evidence="7">RING-type domain-containing protein</fullName>
    </recommendedName>
</protein>
<evidence type="ECO:0000313" key="8">
    <source>
        <dbReference type="EMBL" id="KAH0553789.1"/>
    </source>
</evidence>
<comment type="caution">
    <text evidence="8">The sequence shown here is derived from an EMBL/GenBank/DDBJ whole genome shotgun (WGS) entry which is preliminary data.</text>
</comment>
<dbReference type="PANTHER" id="PTHR23059">
    <property type="entry name" value="CYSTEINE AND HISTIDINE-RICH PROTEIN 1"/>
    <property type="match status" value="1"/>
</dbReference>
<organism evidence="8 9">
    <name type="scientific">Cotesia glomerata</name>
    <name type="common">Lepidopteran parasitic wasp</name>
    <name type="synonym">Apanteles glomeratus</name>
    <dbReference type="NCBI Taxonomy" id="32391"/>
    <lineage>
        <taxon>Eukaryota</taxon>
        <taxon>Metazoa</taxon>
        <taxon>Ecdysozoa</taxon>
        <taxon>Arthropoda</taxon>
        <taxon>Hexapoda</taxon>
        <taxon>Insecta</taxon>
        <taxon>Pterygota</taxon>
        <taxon>Neoptera</taxon>
        <taxon>Endopterygota</taxon>
        <taxon>Hymenoptera</taxon>
        <taxon>Apocrita</taxon>
        <taxon>Ichneumonoidea</taxon>
        <taxon>Braconidae</taxon>
        <taxon>Microgastrinae</taxon>
        <taxon>Cotesia</taxon>
    </lineage>
</organism>
<name>A0AAV7INJ7_COTGL</name>
<dbReference type="InterPro" id="IPR039338">
    <property type="entry name" value="ZFTRAF1"/>
</dbReference>
<keyword evidence="9" id="KW-1185">Reference proteome</keyword>
<evidence type="ECO:0000256" key="3">
    <source>
        <dbReference type="ARBA" id="ARBA00022833"/>
    </source>
</evidence>
<reference evidence="8 9" key="1">
    <citation type="journal article" date="2021" name="J. Hered.">
        <title>A chromosome-level genome assembly of the parasitoid wasp, Cotesia glomerata (Hymenoptera: Braconidae).</title>
        <authorList>
            <person name="Pinto B.J."/>
            <person name="Weis J.J."/>
            <person name="Gamble T."/>
            <person name="Ode P.J."/>
            <person name="Paul R."/>
            <person name="Zaspel J.M."/>
        </authorList>
    </citation>
    <scope>NUCLEOTIDE SEQUENCE [LARGE SCALE GENOMIC DNA]</scope>
    <source>
        <strain evidence="8">CgM1</strain>
    </source>
</reference>
<evidence type="ECO:0000256" key="5">
    <source>
        <dbReference type="PROSITE-ProRule" id="PRU00175"/>
    </source>
</evidence>
<keyword evidence="3" id="KW-0862">Zinc</keyword>
<dbReference type="InterPro" id="IPR001841">
    <property type="entry name" value="Znf_RING"/>
</dbReference>
<keyword evidence="1" id="KW-0479">Metal-binding</keyword>
<dbReference type="Proteomes" id="UP000826195">
    <property type="component" value="Unassembled WGS sequence"/>
</dbReference>
<evidence type="ECO:0000259" key="7">
    <source>
        <dbReference type="PROSITE" id="PS50089"/>
    </source>
</evidence>
<dbReference type="SUPFAM" id="SSF49599">
    <property type="entry name" value="TRAF domain-like"/>
    <property type="match status" value="1"/>
</dbReference>